<accession>A0A6L2JAX2</accession>
<reference evidence="1" key="1">
    <citation type="journal article" date="2019" name="Sci. Rep.">
        <title>Draft genome of Tanacetum cinerariifolium, the natural source of mosquito coil.</title>
        <authorList>
            <person name="Yamashiro T."/>
            <person name="Shiraishi A."/>
            <person name="Satake H."/>
            <person name="Nakayama K."/>
        </authorList>
    </citation>
    <scope>NUCLEOTIDE SEQUENCE</scope>
</reference>
<proteinExistence type="predicted"/>
<gene>
    <name evidence="1" type="ORF">Tci_005655</name>
</gene>
<comment type="caution">
    <text evidence="1">The sequence shown here is derived from an EMBL/GenBank/DDBJ whole genome shotgun (WGS) entry which is preliminary data.</text>
</comment>
<sequence length="170" mass="19329">MPSLNSIVRAFASLGHDLGSGNEAVAEILGESDEGFMVEQPLTVCGSMFVLRDGSLIKQVWVQCTRRSHEDVTWEYLSDFQAAYQAYDLEDKNANPFDPRIPQNEPHDQIVQELDELLEIFAMIDSRLENIDHNQIVIPPPASLEQLLNDFMNPPDFIKMDNLESDIEFM</sequence>
<organism evidence="1">
    <name type="scientific">Tanacetum cinerariifolium</name>
    <name type="common">Dalmatian daisy</name>
    <name type="synonym">Chrysanthemum cinerariifolium</name>
    <dbReference type="NCBI Taxonomy" id="118510"/>
    <lineage>
        <taxon>Eukaryota</taxon>
        <taxon>Viridiplantae</taxon>
        <taxon>Streptophyta</taxon>
        <taxon>Embryophyta</taxon>
        <taxon>Tracheophyta</taxon>
        <taxon>Spermatophyta</taxon>
        <taxon>Magnoliopsida</taxon>
        <taxon>eudicotyledons</taxon>
        <taxon>Gunneridae</taxon>
        <taxon>Pentapetalae</taxon>
        <taxon>asterids</taxon>
        <taxon>campanulids</taxon>
        <taxon>Asterales</taxon>
        <taxon>Asteraceae</taxon>
        <taxon>Asteroideae</taxon>
        <taxon>Anthemideae</taxon>
        <taxon>Anthemidinae</taxon>
        <taxon>Tanacetum</taxon>
    </lineage>
</organism>
<dbReference type="EMBL" id="BKCJ010000490">
    <property type="protein sequence ID" value="GEU33677.1"/>
    <property type="molecule type" value="Genomic_DNA"/>
</dbReference>
<dbReference type="AlphaFoldDB" id="A0A6L2JAX2"/>
<name>A0A6L2JAX2_TANCI</name>
<protein>
    <submittedName>
        <fullName evidence="1">Uncharacterized protein</fullName>
    </submittedName>
</protein>
<evidence type="ECO:0000313" key="1">
    <source>
        <dbReference type="EMBL" id="GEU33677.1"/>
    </source>
</evidence>